<feature type="compositionally biased region" description="Basic and acidic residues" evidence="1">
    <location>
        <begin position="134"/>
        <end position="150"/>
    </location>
</feature>
<evidence type="ECO:0000256" key="2">
    <source>
        <dbReference type="SAM" id="Phobius"/>
    </source>
</evidence>
<feature type="compositionally biased region" description="Pro residues" evidence="1">
    <location>
        <begin position="89"/>
        <end position="98"/>
    </location>
</feature>
<feature type="transmembrane region" description="Helical" evidence="2">
    <location>
        <begin position="20"/>
        <end position="41"/>
    </location>
</feature>
<keyword evidence="2" id="KW-0812">Transmembrane</keyword>
<dbReference type="PROSITE" id="PS51257">
    <property type="entry name" value="PROKAR_LIPOPROTEIN"/>
    <property type="match status" value="1"/>
</dbReference>
<reference evidence="3" key="1">
    <citation type="submission" date="2019-08" db="EMBL/GenBank/DDBJ databases">
        <title>Reference gene set and small RNA set construction with multiple tissues from Davidia involucrata Baill.</title>
        <authorList>
            <person name="Yang H."/>
            <person name="Zhou C."/>
            <person name="Li G."/>
            <person name="Wang J."/>
            <person name="Gao P."/>
            <person name="Wang M."/>
            <person name="Wang R."/>
            <person name="Zhao Y."/>
        </authorList>
    </citation>
    <scope>NUCLEOTIDE SEQUENCE</scope>
    <source>
        <tissue evidence="3">Mixed with DoveR01_LX</tissue>
    </source>
</reference>
<protein>
    <submittedName>
        <fullName evidence="3">Uncharacterized protein</fullName>
    </submittedName>
</protein>
<evidence type="ECO:0000256" key="1">
    <source>
        <dbReference type="SAM" id="MobiDB-lite"/>
    </source>
</evidence>
<organism evidence="3">
    <name type="scientific">Davidia involucrata</name>
    <name type="common">Dove tree</name>
    <dbReference type="NCBI Taxonomy" id="16924"/>
    <lineage>
        <taxon>Eukaryota</taxon>
        <taxon>Viridiplantae</taxon>
        <taxon>Streptophyta</taxon>
        <taxon>Embryophyta</taxon>
        <taxon>Tracheophyta</taxon>
        <taxon>Spermatophyta</taxon>
        <taxon>Magnoliopsida</taxon>
        <taxon>eudicotyledons</taxon>
        <taxon>Gunneridae</taxon>
        <taxon>Pentapetalae</taxon>
        <taxon>asterids</taxon>
        <taxon>Cornales</taxon>
        <taxon>Nyssaceae</taxon>
        <taxon>Davidia</taxon>
    </lineage>
</organism>
<name>A0A5B7B379_DAVIN</name>
<dbReference type="AlphaFoldDB" id="A0A5B7B379"/>
<sequence>MGRKIPIGENPSIHPVLSLSLFVACIAATIAIISSLCGALWRKKSTSQHKTRENSDVASPPPNEATPPPTTVTAVGLEDTKDRTSPQNEEPPLPPPPGMLRGHYRSHSTASRRRLSFSLSMRLPGGGLVSRQQSRRELEQHDKKRDKKLNHEDSIWKKTIILGEKCRVPDEDEDAILYDEKGNRISTYHPKVPTSLPVSRQTSFIDLDAIPSLEGQEIKEVKKP</sequence>
<dbReference type="EMBL" id="GHES01032506">
    <property type="protein sequence ID" value="MPA63065.1"/>
    <property type="molecule type" value="Transcribed_RNA"/>
</dbReference>
<feature type="region of interest" description="Disordered" evidence="1">
    <location>
        <begin position="46"/>
        <end position="107"/>
    </location>
</feature>
<feature type="region of interest" description="Disordered" evidence="1">
    <location>
        <begin position="122"/>
        <end position="150"/>
    </location>
</feature>
<dbReference type="PANTHER" id="PTHR36801:SF3">
    <property type="entry name" value="OS06G0150300 PROTEIN"/>
    <property type="match status" value="1"/>
</dbReference>
<proteinExistence type="predicted"/>
<evidence type="ECO:0000313" key="3">
    <source>
        <dbReference type="EMBL" id="MPA63065.1"/>
    </source>
</evidence>
<accession>A0A5B7B379</accession>
<dbReference type="PANTHER" id="PTHR36801">
    <property type="entry name" value="OS06G0150200 PROTEIN"/>
    <property type="match status" value="1"/>
</dbReference>
<keyword evidence="2" id="KW-1133">Transmembrane helix</keyword>
<gene>
    <name evidence="3" type="ORF">Din_032506</name>
</gene>
<keyword evidence="2" id="KW-0472">Membrane</keyword>
<feature type="compositionally biased region" description="Pro residues" evidence="1">
    <location>
        <begin position="59"/>
        <end position="70"/>
    </location>
</feature>